<dbReference type="InterPro" id="IPR037094">
    <property type="entry name" value="Glyco_hydro_38_cen_sf"/>
</dbReference>
<dbReference type="Proteomes" id="UP000886723">
    <property type="component" value="Unassembled WGS sequence"/>
</dbReference>
<dbReference type="GO" id="GO:0009313">
    <property type="term" value="P:oligosaccharide catabolic process"/>
    <property type="evidence" value="ECO:0007669"/>
    <property type="project" value="TreeGrafter"/>
</dbReference>
<evidence type="ECO:0000313" key="4">
    <source>
        <dbReference type="EMBL" id="HIV12352.1"/>
    </source>
</evidence>
<dbReference type="FunFam" id="3.20.110.10:FF:000002">
    <property type="entry name" value="alpha-mannosidase 2C1 isoform X1"/>
    <property type="match status" value="1"/>
</dbReference>
<keyword evidence="2" id="KW-0326">Glycosidase</keyword>
<evidence type="ECO:0000256" key="1">
    <source>
        <dbReference type="ARBA" id="ARBA00022801"/>
    </source>
</evidence>
<evidence type="ECO:0000259" key="3">
    <source>
        <dbReference type="SMART" id="SM00872"/>
    </source>
</evidence>
<dbReference type="InterPro" id="IPR015341">
    <property type="entry name" value="Glyco_hydro_38_cen"/>
</dbReference>
<dbReference type="InterPro" id="IPR011330">
    <property type="entry name" value="Glyco_hydro/deAcase_b/a-brl"/>
</dbReference>
<dbReference type="Pfam" id="PF09261">
    <property type="entry name" value="Alpha-mann_mid"/>
    <property type="match status" value="1"/>
</dbReference>
<dbReference type="PANTHER" id="PTHR46017:SF1">
    <property type="entry name" value="ALPHA-MANNOSIDASE 2C1"/>
    <property type="match status" value="1"/>
</dbReference>
<dbReference type="Pfam" id="PF01074">
    <property type="entry name" value="Glyco_hydro_38N"/>
    <property type="match status" value="1"/>
</dbReference>
<dbReference type="PANTHER" id="PTHR46017">
    <property type="entry name" value="ALPHA-MANNOSIDASE 2C1"/>
    <property type="match status" value="1"/>
</dbReference>
<accession>A0A9D1NTS6</accession>
<dbReference type="FunFam" id="1.20.1270.50:FF:000004">
    <property type="entry name" value="alpha-mannosidase 2C1 isoform X1"/>
    <property type="match status" value="1"/>
</dbReference>
<name>A0A9D1NTS6_9FIRM</name>
<protein>
    <submittedName>
        <fullName evidence="4">Alpha-mannosidase</fullName>
    </submittedName>
</protein>
<keyword evidence="1" id="KW-0378">Hydrolase</keyword>
<dbReference type="SUPFAM" id="SSF88688">
    <property type="entry name" value="Families 57/38 glycoside transferase middle domain"/>
    <property type="match status" value="1"/>
</dbReference>
<dbReference type="GO" id="GO:0006013">
    <property type="term" value="P:mannose metabolic process"/>
    <property type="evidence" value="ECO:0007669"/>
    <property type="project" value="InterPro"/>
</dbReference>
<feature type="non-terminal residue" evidence="4">
    <location>
        <position position="630"/>
    </location>
</feature>
<proteinExistence type="predicted"/>
<dbReference type="InterPro" id="IPR027291">
    <property type="entry name" value="Glyco_hydro_38_N_sf"/>
</dbReference>
<dbReference type="CDD" id="cd10789">
    <property type="entry name" value="GH38N_AMII_ER_cytosolic"/>
    <property type="match status" value="1"/>
</dbReference>
<dbReference type="EMBL" id="DVON01000091">
    <property type="protein sequence ID" value="HIV12352.1"/>
    <property type="molecule type" value="Genomic_DNA"/>
</dbReference>
<dbReference type="GO" id="GO:0004559">
    <property type="term" value="F:alpha-mannosidase activity"/>
    <property type="evidence" value="ECO:0007669"/>
    <property type="project" value="InterPro"/>
</dbReference>
<comment type="caution">
    <text evidence="4">The sequence shown here is derived from an EMBL/GenBank/DDBJ whole genome shotgun (WGS) entry which is preliminary data.</text>
</comment>
<evidence type="ECO:0000256" key="2">
    <source>
        <dbReference type="ARBA" id="ARBA00023295"/>
    </source>
</evidence>
<dbReference type="Gene3D" id="1.20.1270.50">
    <property type="entry name" value="Glycoside hydrolase family 38, central domain"/>
    <property type="match status" value="1"/>
</dbReference>
<evidence type="ECO:0000313" key="5">
    <source>
        <dbReference type="Proteomes" id="UP000886723"/>
    </source>
</evidence>
<dbReference type="SMART" id="SM00872">
    <property type="entry name" value="Alpha-mann_mid"/>
    <property type="match status" value="1"/>
</dbReference>
<dbReference type="InterPro" id="IPR000602">
    <property type="entry name" value="Glyco_hydro_38_N"/>
</dbReference>
<dbReference type="Gene3D" id="3.20.110.10">
    <property type="entry name" value="Glycoside hydrolase 38, N terminal domain"/>
    <property type="match status" value="1"/>
</dbReference>
<feature type="domain" description="Glycoside hydrolase family 38 central" evidence="3">
    <location>
        <begin position="516"/>
        <end position="593"/>
    </location>
</feature>
<reference evidence="4" key="2">
    <citation type="journal article" date="2021" name="PeerJ">
        <title>Extensive microbial diversity within the chicken gut microbiome revealed by metagenomics and culture.</title>
        <authorList>
            <person name="Gilroy R."/>
            <person name="Ravi A."/>
            <person name="Getino M."/>
            <person name="Pursley I."/>
            <person name="Horton D.L."/>
            <person name="Alikhan N.F."/>
            <person name="Baker D."/>
            <person name="Gharbi K."/>
            <person name="Hall N."/>
            <person name="Watson M."/>
            <person name="Adriaenssens E.M."/>
            <person name="Foster-Nyarko E."/>
            <person name="Jarju S."/>
            <person name="Secka A."/>
            <person name="Antonio M."/>
            <person name="Oren A."/>
            <person name="Chaudhuri R.R."/>
            <person name="La Ragione R."/>
            <person name="Hildebrand F."/>
            <person name="Pallen M.J."/>
        </authorList>
    </citation>
    <scope>NUCLEOTIDE SEQUENCE</scope>
    <source>
        <strain evidence="4">ChiBcec2-4451</strain>
    </source>
</reference>
<organism evidence="4 5">
    <name type="scientific">Candidatus Pullilachnospira stercoravium</name>
    <dbReference type="NCBI Taxonomy" id="2840913"/>
    <lineage>
        <taxon>Bacteria</taxon>
        <taxon>Bacillati</taxon>
        <taxon>Bacillota</taxon>
        <taxon>Clostridia</taxon>
        <taxon>Lachnospirales</taxon>
        <taxon>Lachnospiraceae</taxon>
        <taxon>Lachnospiraceae incertae sedis</taxon>
        <taxon>Candidatus Pullilachnospira</taxon>
    </lineage>
</organism>
<dbReference type="InterPro" id="IPR028995">
    <property type="entry name" value="Glyco_hydro_57/38_cen_sf"/>
</dbReference>
<reference evidence="4" key="1">
    <citation type="submission" date="2020-10" db="EMBL/GenBank/DDBJ databases">
        <authorList>
            <person name="Gilroy R."/>
        </authorList>
    </citation>
    <scope>NUCLEOTIDE SEQUENCE</scope>
    <source>
        <strain evidence="4">ChiBcec2-4451</strain>
    </source>
</reference>
<gene>
    <name evidence="4" type="ORF">IAA63_04325</name>
</gene>
<dbReference type="AlphaFoldDB" id="A0A9D1NTS6"/>
<sequence>MIQKVRKYQRRCEELQQKRYDARCGIGPFAACPGQLGVDEVYRGQLPVFPENSLFDVGDEIEGRDRYLWLERELEIPVSPEGWETVLLFDFGKTGGSNQGRFEGMVYADGQLLQGVDENHGEILLRDLEGKTVRLTFLIWSGMEGQEGDFRMRLQQADLARLHKDTDQLYFFFRAIWQTADLLPETGTDRIALMDLADRVLLALDWDGPAFYESAGQAVQILEEGLEAIQKPKDITVHAVGHTHIDVAWLWRLKHTREKAQRSFATVLRLMDRYEDYQFLQSQPQLYSYVKEDCPELYKKISQRVEQGRWEPEGGMWLEADCNLPSGESLVRQFLHGIRFFRKEFGKKCRYLWLPDVFGYSWALPQIMKLCGIDTFMTTKISWNETNQIPEDLFRWKGLDGSEILTYFIETPEEWRPESDWFSTYNGLLTPATVLGSWKKFKNRELSRDVMISYGYGDGGGGPTREMLELRRVMDRMPGLPAVKSGSAGEFFDKIHASAEAQPGKVPVWDGELYLEFHRGTYTTQAYNKKMNRKMEGLLAQTEWLACLGGEAMGENAWKELSDCWEAALLHQFHDIIPGSSIREIYEDSRKAYARMEQQALAVREQAMEALTRPAVDSYVLASFDSFARE</sequence>
<dbReference type="SUPFAM" id="SSF88713">
    <property type="entry name" value="Glycoside hydrolase/deacetylase"/>
    <property type="match status" value="1"/>
</dbReference>